<proteinExistence type="predicted"/>
<reference evidence="2 3" key="1">
    <citation type="submission" date="2022-05" db="EMBL/GenBank/DDBJ databases">
        <authorList>
            <consortium name="Genoscope - CEA"/>
            <person name="William W."/>
        </authorList>
    </citation>
    <scope>NUCLEOTIDE SEQUENCE [LARGE SCALE GENOMIC DNA]</scope>
</reference>
<dbReference type="EMBL" id="CALNXI010000917">
    <property type="protein sequence ID" value="CAH3146689.1"/>
    <property type="molecule type" value="Genomic_DNA"/>
</dbReference>
<dbReference type="Gene3D" id="2.10.60.10">
    <property type="entry name" value="CD59"/>
    <property type="match status" value="1"/>
</dbReference>
<name>A0ABN8PQS5_9CNID</name>
<dbReference type="SUPFAM" id="SSF57302">
    <property type="entry name" value="Snake toxin-like"/>
    <property type="match status" value="1"/>
</dbReference>
<dbReference type="Proteomes" id="UP001159427">
    <property type="component" value="Unassembled WGS sequence"/>
</dbReference>
<evidence type="ECO:0000313" key="3">
    <source>
        <dbReference type="Proteomes" id="UP001159427"/>
    </source>
</evidence>
<dbReference type="InterPro" id="IPR016054">
    <property type="entry name" value="LY6_UPA_recep-like"/>
</dbReference>
<accession>A0ABN8PQS5</accession>
<gene>
    <name evidence="2" type="ORF">PEVE_00044053</name>
</gene>
<feature type="domain" description="UPAR/Ly6" evidence="1">
    <location>
        <begin position="9"/>
        <end position="93"/>
    </location>
</feature>
<sequence>MVLGTTSVQSLQCYFCQSAVSIEDCSSRQLKITCPSHLEEPLCAEVKIKAITNGGKETYVYTRDCTAKRFCTEVNSCGMNCNLKCCSDDLCNGGDDGKGSSKKRQDGRRFFRLNDLLEGKSR</sequence>
<comment type="caution">
    <text evidence="2">The sequence shown here is derived from an EMBL/GenBank/DDBJ whole genome shotgun (WGS) entry which is preliminary data.</text>
</comment>
<keyword evidence="3" id="KW-1185">Reference proteome</keyword>
<dbReference type="Pfam" id="PF00021">
    <property type="entry name" value="UPAR_LY6"/>
    <property type="match status" value="1"/>
</dbReference>
<organism evidence="2 3">
    <name type="scientific">Porites evermanni</name>
    <dbReference type="NCBI Taxonomy" id="104178"/>
    <lineage>
        <taxon>Eukaryota</taxon>
        <taxon>Metazoa</taxon>
        <taxon>Cnidaria</taxon>
        <taxon>Anthozoa</taxon>
        <taxon>Hexacorallia</taxon>
        <taxon>Scleractinia</taxon>
        <taxon>Fungiina</taxon>
        <taxon>Poritidae</taxon>
        <taxon>Porites</taxon>
    </lineage>
</organism>
<dbReference type="InterPro" id="IPR045860">
    <property type="entry name" value="Snake_toxin-like_sf"/>
</dbReference>
<evidence type="ECO:0000259" key="1">
    <source>
        <dbReference type="Pfam" id="PF00021"/>
    </source>
</evidence>
<protein>
    <recommendedName>
        <fullName evidence="1">UPAR/Ly6 domain-containing protein</fullName>
    </recommendedName>
</protein>
<evidence type="ECO:0000313" key="2">
    <source>
        <dbReference type="EMBL" id="CAH3146689.1"/>
    </source>
</evidence>